<dbReference type="AlphaFoldDB" id="A0A9P4MN23"/>
<evidence type="ECO:0000313" key="4">
    <source>
        <dbReference type="Proteomes" id="UP000799439"/>
    </source>
</evidence>
<evidence type="ECO:0000313" key="3">
    <source>
        <dbReference type="EMBL" id="KAF2155789.1"/>
    </source>
</evidence>
<keyword evidence="2" id="KW-0472">Membrane</keyword>
<sequence>MSNSGYIELPAIPSNRQQSSRVEGRDDTIIGSSGHEAMQRHSLRRKDAPYGDDGSSELDQGLDKAANVSPAAAGIIAWWLPELVASLFSVISLGCIVAVLSVFDRRSATDVHLPRYLTLNGLIALIATINKACLTVPIYSAIMQEMWLHFAAEARSTSCKSRLRDIELYTEASRGTWGSLLLLFKARPFSTFIQQLIGFDFKSPSHTAGLPNILRTENFAGFSYRNGTRTTTSIPDLLADVYNGILSNDVQPPPVACPTGNCTWPLTPSLAICGACDKSNITVNLCKQANKVNSYSCTSSYTLPSGQTVDVNTTTDGRFLNSNWPYWKSIVTSNNSALGQIVRNRMDLVSFDLVASGWSAETITTMESFNCSLWFCVKVYNTSVRSAVQQQTVVSSFHELNPSSGHSNADESFPPLPTAYDPYNQTLFKPSPEFQGETRPVLNEVLSNSDLVFVPLKRQYTQGSNHSRWTDNVQPWIESFSNALTNHLRVANSSVPRPEYAGTAYELAIVVRWRWLIFPVALVLLSILFLALVMIRTSRADVATWKGSALTLLMLDVGKETRRAAHERIDERQGTLKAVGDRSVRFERGERDGVWKFKTC</sequence>
<dbReference type="OrthoDB" id="5376804at2759"/>
<keyword evidence="4" id="KW-1185">Reference proteome</keyword>
<dbReference type="Proteomes" id="UP000799439">
    <property type="component" value="Unassembled WGS sequence"/>
</dbReference>
<feature type="transmembrane region" description="Helical" evidence="2">
    <location>
        <begin position="83"/>
        <end position="104"/>
    </location>
</feature>
<gene>
    <name evidence="3" type="ORF">K461DRAFT_310403</name>
</gene>
<dbReference type="Pfam" id="PF11374">
    <property type="entry name" value="DUF3176"/>
    <property type="match status" value="1"/>
</dbReference>
<keyword evidence="2" id="KW-1133">Transmembrane helix</keyword>
<name>A0A9P4MN23_9PEZI</name>
<reference evidence="3" key="1">
    <citation type="journal article" date="2020" name="Stud. Mycol.">
        <title>101 Dothideomycetes genomes: a test case for predicting lifestyles and emergence of pathogens.</title>
        <authorList>
            <person name="Haridas S."/>
            <person name="Albert R."/>
            <person name="Binder M."/>
            <person name="Bloem J."/>
            <person name="Labutti K."/>
            <person name="Salamov A."/>
            <person name="Andreopoulos B."/>
            <person name="Baker S."/>
            <person name="Barry K."/>
            <person name="Bills G."/>
            <person name="Bluhm B."/>
            <person name="Cannon C."/>
            <person name="Castanera R."/>
            <person name="Culley D."/>
            <person name="Daum C."/>
            <person name="Ezra D."/>
            <person name="Gonzalez J."/>
            <person name="Henrissat B."/>
            <person name="Kuo A."/>
            <person name="Liang C."/>
            <person name="Lipzen A."/>
            <person name="Lutzoni F."/>
            <person name="Magnuson J."/>
            <person name="Mondo S."/>
            <person name="Nolan M."/>
            <person name="Ohm R."/>
            <person name="Pangilinan J."/>
            <person name="Park H.-J."/>
            <person name="Ramirez L."/>
            <person name="Alfaro M."/>
            <person name="Sun H."/>
            <person name="Tritt A."/>
            <person name="Yoshinaga Y."/>
            <person name="Zwiers L.-H."/>
            <person name="Turgeon B."/>
            <person name="Goodwin S."/>
            <person name="Spatafora J."/>
            <person name="Crous P."/>
            <person name="Grigoriev I."/>
        </authorList>
    </citation>
    <scope>NUCLEOTIDE SEQUENCE</scope>
    <source>
        <strain evidence="3">CBS 260.36</strain>
    </source>
</reference>
<feature type="transmembrane region" description="Helical" evidence="2">
    <location>
        <begin position="116"/>
        <end position="139"/>
    </location>
</feature>
<accession>A0A9P4MN23</accession>
<protein>
    <submittedName>
        <fullName evidence="3">Uncharacterized protein</fullName>
    </submittedName>
</protein>
<feature type="region of interest" description="Disordered" evidence="1">
    <location>
        <begin position="1"/>
        <end position="58"/>
    </location>
</feature>
<dbReference type="PANTHER" id="PTHR35394">
    <property type="entry name" value="DUF3176 DOMAIN-CONTAINING PROTEIN"/>
    <property type="match status" value="1"/>
</dbReference>
<organism evidence="3 4">
    <name type="scientific">Myriangium duriaei CBS 260.36</name>
    <dbReference type="NCBI Taxonomy" id="1168546"/>
    <lineage>
        <taxon>Eukaryota</taxon>
        <taxon>Fungi</taxon>
        <taxon>Dikarya</taxon>
        <taxon>Ascomycota</taxon>
        <taxon>Pezizomycotina</taxon>
        <taxon>Dothideomycetes</taxon>
        <taxon>Dothideomycetidae</taxon>
        <taxon>Myriangiales</taxon>
        <taxon>Myriangiaceae</taxon>
        <taxon>Myriangium</taxon>
    </lineage>
</organism>
<dbReference type="PANTHER" id="PTHR35394:SF5">
    <property type="entry name" value="DUF3176 DOMAIN-CONTAINING PROTEIN"/>
    <property type="match status" value="1"/>
</dbReference>
<evidence type="ECO:0000256" key="1">
    <source>
        <dbReference type="SAM" id="MobiDB-lite"/>
    </source>
</evidence>
<proteinExistence type="predicted"/>
<dbReference type="InterPro" id="IPR021514">
    <property type="entry name" value="DUF3176"/>
</dbReference>
<comment type="caution">
    <text evidence="3">The sequence shown here is derived from an EMBL/GenBank/DDBJ whole genome shotgun (WGS) entry which is preliminary data.</text>
</comment>
<feature type="transmembrane region" description="Helical" evidence="2">
    <location>
        <begin position="513"/>
        <end position="535"/>
    </location>
</feature>
<dbReference type="EMBL" id="ML996082">
    <property type="protein sequence ID" value="KAF2155789.1"/>
    <property type="molecule type" value="Genomic_DNA"/>
</dbReference>
<keyword evidence="2" id="KW-0812">Transmembrane</keyword>
<evidence type="ECO:0000256" key="2">
    <source>
        <dbReference type="SAM" id="Phobius"/>
    </source>
</evidence>